<feature type="region of interest" description="Disordered" evidence="2">
    <location>
        <begin position="532"/>
        <end position="552"/>
    </location>
</feature>
<protein>
    <submittedName>
        <fullName evidence="3">Uncharacterized protein</fullName>
    </submittedName>
</protein>
<organism evidence="3 4">
    <name type="scientific">Edaphochlamys debaryana</name>
    <dbReference type="NCBI Taxonomy" id="47281"/>
    <lineage>
        <taxon>Eukaryota</taxon>
        <taxon>Viridiplantae</taxon>
        <taxon>Chlorophyta</taxon>
        <taxon>core chlorophytes</taxon>
        <taxon>Chlorophyceae</taxon>
        <taxon>CS clade</taxon>
        <taxon>Chlamydomonadales</taxon>
        <taxon>Chlamydomonadales incertae sedis</taxon>
        <taxon>Edaphochlamys</taxon>
    </lineage>
</organism>
<evidence type="ECO:0000256" key="1">
    <source>
        <dbReference type="ARBA" id="ARBA00004430"/>
    </source>
</evidence>
<dbReference type="InterPro" id="IPR032675">
    <property type="entry name" value="LRR_dom_sf"/>
</dbReference>
<dbReference type="Gene3D" id="3.80.10.10">
    <property type="entry name" value="Ribonuclease Inhibitor"/>
    <property type="match status" value="2"/>
</dbReference>
<evidence type="ECO:0000256" key="2">
    <source>
        <dbReference type="SAM" id="MobiDB-lite"/>
    </source>
</evidence>
<sequence length="888" mass="94949">MAAARGLRELALCTFGPCTLEDMAGLSRLTQLSSLTLLHEEGALKLQPSEFAATLAPLRGLRSLACDHTLRPDGSLRPLAEALPDLEELRLPNAGVCTEGLTALTALTLLEVHSFAAPRSSAANDHPQPWALPPRLRQLWVREGLKLESALALPEPHAELRTVSISRESTRVSARDGGALMRREDCANLIALAGFVEGRLEPRECHFSSYTRSPPSSPSDSRTALLPPMGAPDHRSWLSAWGRVGLTRLRLEGFAFVRSDLAAIADHMTMLQELRLDDCRLPAAALPSLARLPRLRTLTLDLLPWLRPGVAAEAAAAAQGRVQAAAAPPPLDLPSELRPALVQLCREAGDRLRAVQLGVSCVNSAAHAELQRAGVQADTDNMANQRQLHQLPAELRSAITVHLKPRDLSSLRLTCAAMCLAMDRDRPLQITEHVPVPEDAARAMLDKRGCRPQEVLIRVQMPQTAQAVLEACAAHAPLPTTKLTLLTHHLTPDVARLAARAFPHLEDFALQCIRGQHLGPEAAEGLVALLGPAQQPGPPGEAAGAPQPPAPPLLPSLRRLALGGGPGWLLGGLRSLPAAVLDALAAAPGLRELALSTSGACTPGDVARLSRLTQLQSLTLYASTGARQPDTAQLAAALAPLRRLRTLACDHSLGPDSRLQRFTEAFTALRELRLPNTCVCTEGLAALTALTLLEPRPRHLLPSPGAADHRSWLSAWGRVGLTRLRLEGFAFVKSDLDAIADHMETLEELRLDDCRLPAAALPSLARLPRLRTLTLDLLPWLRPGVATEAAAAAQGQGQAAAAQGQGLVAAAPLPLDMPPELRPALVQLCREAGDRLRAVQLGVSCLHLPELSDLQRKTFRQLASLRREVNAALSESGTTGSPVKVALL</sequence>
<dbReference type="PANTHER" id="PTHR47186:SF3">
    <property type="entry name" value="OS09G0267800 PROTEIN"/>
    <property type="match status" value="1"/>
</dbReference>
<evidence type="ECO:0000313" key="3">
    <source>
        <dbReference type="EMBL" id="KAG2488993.1"/>
    </source>
</evidence>
<dbReference type="EMBL" id="JAEHOE010000077">
    <property type="protein sequence ID" value="KAG2488993.1"/>
    <property type="molecule type" value="Genomic_DNA"/>
</dbReference>
<comment type="caution">
    <text evidence="3">The sequence shown here is derived from an EMBL/GenBank/DDBJ whole genome shotgun (WGS) entry which is preliminary data.</text>
</comment>
<comment type="subcellular location">
    <subcellularLocation>
        <location evidence="1">Cytoplasm</location>
        <location evidence="1">Cytoskeleton</location>
        <location evidence="1">Cilium axoneme</location>
    </subcellularLocation>
</comment>
<feature type="compositionally biased region" description="Low complexity" evidence="2">
    <location>
        <begin position="208"/>
        <end position="223"/>
    </location>
</feature>
<proteinExistence type="predicted"/>
<gene>
    <name evidence="3" type="ORF">HYH03_012433</name>
</gene>
<reference evidence="3" key="1">
    <citation type="journal article" date="2020" name="bioRxiv">
        <title>Comparative genomics of Chlamydomonas.</title>
        <authorList>
            <person name="Craig R.J."/>
            <person name="Hasan A.R."/>
            <person name="Ness R.W."/>
            <person name="Keightley P.D."/>
        </authorList>
    </citation>
    <scope>NUCLEOTIDE SEQUENCE</scope>
    <source>
        <strain evidence="3">CCAP 11/70</strain>
    </source>
</reference>
<feature type="region of interest" description="Disordered" evidence="2">
    <location>
        <begin position="207"/>
        <end position="226"/>
    </location>
</feature>
<dbReference type="SUPFAM" id="SSF52047">
    <property type="entry name" value="RNI-like"/>
    <property type="match status" value="2"/>
</dbReference>
<keyword evidence="4" id="KW-1185">Reference proteome</keyword>
<evidence type="ECO:0000313" key="4">
    <source>
        <dbReference type="Proteomes" id="UP000612055"/>
    </source>
</evidence>
<dbReference type="GO" id="GO:0005930">
    <property type="term" value="C:axoneme"/>
    <property type="evidence" value="ECO:0007669"/>
    <property type="project" value="UniProtKB-SubCell"/>
</dbReference>
<dbReference type="PANTHER" id="PTHR47186">
    <property type="entry name" value="LEUCINE-RICH REPEAT-CONTAINING PROTEIN 57"/>
    <property type="match status" value="1"/>
</dbReference>
<dbReference type="AlphaFoldDB" id="A0A835XU05"/>
<feature type="compositionally biased region" description="Low complexity" evidence="2">
    <location>
        <begin position="532"/>
        <end position="545"/>
    </location>
</feature>
<name>A0A835XU05_9CHLO</name>
<accession>A0A835XU05</accession>
<dbReference type="Proteomes" id="UP000612055">
    <property type="component" value="Unassembled WGS sequence"/>
</dbReference>